<evidence type="ECO:0000313" key="3">
    <source>
        <dbReference type="EMBL" id="GMN30395.1"/>
    </source>
</evidence>
<sequence length="54" mass="5431">MGCMAGHRPSPLPSTPAQQGSRPSPPADHGRRSTMAAVQPAGGVRTVAGVPSVR</sequence>
<evidence type="ECO:0000256" key="1">
    <source>
        <dbReference type="SAM" id="MobiDB-lite"/>
    </source>
</evidence>
<dbReference type="EMBL" id="BTGU01005799">
    <property type="protein sequence ID" value="GMN30360.1"/>
    <property type="molecule type" value="Genomic_DNA"/>
</dbReference>
<reference evidence="3" key="1">
    <citation type="submission" date="2023-07" db="EMBL/GenBank/DDBJ databases">
        <title>draft genome sequence of fig (Ficus carica).</title>
        <authorList>
            <person name="Takahashi T."/>
            <person name="Nishimura K."/>
        </authorList>
    </citation>
    <scope>NUCLEOTIDE SEQUENCE</scope>
</reference>
<accession>A0AA87ZD93</accession>
<feature type="region of interest" description="Disordered" evidence="1">
    <location>
        <begin position="1"/>
        <end position="54"/>
    </location>
</feature>
<dbReference type="Proteomes" id="UP001187192">
    <property type="component" value="Unassembled WGS sequence"/>
</dbReference>
<protein>
    <submittedName>
        <fullName evidence="3">Uncharacterized protein</fullName>
    </submittedName>
</protein>
<dbReference type="EMBL" id="BTGU01005801">
    <property type="protein sequence ID" value="GMN30395.1"/>
    <property type="molecule type" value="Genomic_DNA"/>
</dbReference>
<keyword evidence="4" id="KW-1185">Reference proteome</keyword>
<organism evidence="3 4">
    <name type="scientific">Ficus carica</name>
    <name type="common">Common fig</name>
    <dbReference type="NCBI Taxonomy" id="3494"/>
    <lineage>
        <taxon>Eukaryota</taxon>
        <taxon>Viridiplantae</taxon>
        <taxon>Streptophyta</taxon>
        <taxon>Embryophyta</taxon>
        <taxon>Tracheophyta</taxon>
        <taxon>Spermatophyta</taxon>
        <taxon>Magnoliopsida</taxon>
        <taxon>eudicotyledons</taxon>
        <taxon>Gunneridae</taxon>
        <taxon>Pentapetalae</taxon>
        <taxon>rosids</taxon>
        <taxon>fabids</taxon>
        <taxon>Rosales</taxon>
        <taxon>Moraceae</taxon>
        <taxon>Ficeae</taxon>
        <taxon>Ficus</taxon>
    </lineage>
</organism>
<evidence type="ECO:0000313" key="2">
    <source>
        <dbReference type="EMBL" id="GMN30360.1"/>
    </source>
</evidence>
<proteinExistence type="predicted"/>
<dbReference type="AlphaFoldDB" id="A0AA87ZD93"/>
<gene>
    <name evidence="2" type="ORF">TIFTF001_048010</name>
    <name evidence="3" type="ORF">TIFTF001_048012</name>
</gene>
<comment type="caution">
    <text evidence="3">The sequence shown here is derived from an EMBL/GenBank/DDBJ whole genome shotgun (WGS) entry which is preliminary data.</text>
</comment>
<name>A0AA87ZD93_FICCA</name>
<evidence type="ECO:0000313" key="4">
    <source>
        <dbReference type="Proteomes" id="UP001187192"/>
    </source>
</evidence>